<comment type="caution">
    <text evidence="2">The sequence shown here is derived from an EMBL/GenBank/DDBJ whole genome shotgun (WGS) entry which is preliminary data.</text>
</comment>
<proteinExistence type="predicted"/>
<reference evidence="2 3" key="1">
    <citation type="submission" date="2022-03" db="EMBL/GenBank/DDBJ databases">
        <title>Genome data of Colletotrichum spp.</title>
        <authorList>
            <person name="Utami Y.D."/>
            <person name="Hiruma K."/>
        </authorList>
    </citation>
    <scope>NUCLEOTIDE SEQUENCE [LARGE SCALE GENOMIC DNA]</scope>
    <source>
        <strain evidence="2 3">MAFF 239500</strain>
    </source>
</reference>
<evidence type="ECO:0000313" key="2">
    <source>
        <dbReference type="EMBL" id="GKT45998.1"/>
    </source>
</evidence>
<feature type="region of interest" description="Disordered" evidence="1">
    <location>
        <begin position="1"/>
        <end position="97"/>
    </location>
</feature>
<evidence type="ECO:0000313" key="3">
    <source>
        <dbReference type="Proteomes" id="UP001055115"/>
    </source>
</evidence>
<dbReference type="AlphaFoldDB" id="A0AA37P277"/>
<evidence type="ECO:0000256" key="1">
    <source>
        <dbReference type="SAM" id="MobiDB-lite"/>
    </source>
</evidence>
<dbReference type="EMBL" id="BQXU01000014">
    <property type="protein sequence ID" value="GKT45998.1"/>
    <property type="molecule type" value="Genomic_DNA"/>
</dbReference>
<organism evidence="2 3">
    <name type="scientific">Colletotrichum spaethianum</name>
    <dbReference type="NCBI Taxonomy" id="700344"/>
    <lineage>
        <taxon>Eukaryota</taxon>
        <taxon>Fungi</taxon>
        <taxon>Dikarya</taxon>
        <taxon>Ascomycota</taxon>
        <taxon>Pezizomycotina</taxon>
        <taxon>Sordariomycetes</taxon>
        <taxon>Hypocreomycetidae</taxon>
        <taxon>Glomerellales</taxon>
        <taxon>Glomerellaceae</taxon>
        <taxon>Colletotrichum</taxon>
        <taxon>Colletotrichum spaethianum species complex</taxon>
    </lineage>
</organism>
<gene>
    <name evidence="2" type="ORF">ColSpa_06179</name>
</gene>
<dbReference type="GeneID" id="73326981"/>
<keyword evidence="3" id="KW-1185">Reference proteome</keyword>
<dbReference type="Proteomes" id="UP001055115">
    <property type="component" value="Unassembled WGS sequence"/>
</dbReference>
<accession>A0AA37P277</accession>
<name>A0AA37P277_9PEZI</name>
<feature type="compositionally biased region" description="Polar residues" evidence="1">
    <location>
        <begin position="37"/>
        <end position="51"/>
    </location>
</feature>
<feature type="compositionally biased region" description="Basic and acidic residues" evidence="1">
    <location>
        <begin position="13"/>
        <end position="36"/>
    </location>
</feature>
<dbReference type="RefSeq" id="XP_049128348.1">
    <property type="nucleotide sequence ID" value="XM_049272391.1"/>
</dbReference>
<protein>
    <submittedName>
        <fullName evidence="2">Uncharacterized protein</fullName>
    </submittedName>
</protein>
<sequence length="97" mass="10730">MAPSNSEQIYRAAFDRDRDRAAIDRNDSAAENRRTQEGANQGASTSWTQPLRDTLADQGKMEDRGRSIVASYNTRSEEAQASAARRQAEASRPNPAM</sequence>